<organism evidence="3 4">
    <name type="scientific">Geotalea uraniireducens</name>
    <dbReference type="NCBI Taxonomy" id="351604"/>
    <lineage>
        <taxon>Bacteria</taxon>
        <taxon>Pseudomonadati</taxon>
        <taxon>Thermodesulfobacteriota</taxon>
        <taxon>Desulfuromonadia</taxon>
        <taxon>Geobacterales</taxon>
        <taxon>Geobacteraceae</taxon>
        <taxon>Geotalea</taxon>
    </lineage>
</organism>
<evidence type="ECO:0000256" key="2">
    <source>
        <dbReference type="SAM" id="SignalP"/>
    </source>
</evidence>
<name>A0ABN6VRX8_9BACT</name>
<dbReference type="Proteomes" id="UP001317705">
    <property type="component" value="Chromosome"/>
</dbReference>
<keyword evidence="2" id="KW-0732">Signal</keyword>
<accession>A0ABN6VRX8</accession>
<protein>
    <submittedName>
        <fullName evidence="3">Uncharacterized protein</fullName>
    </submittedName>
</protein>
<evidence type="ECO:0000256" key="1">
    <source>
        <dbReference type="SAM" id="Phobius"/>
    </source>
</evidence>
<sequence>MKTALKTIVTMIALTSSAFAASGAESEANGILVYLFLGLGALIIAFQLLPGLTLFASMIKGLFSAKSDETTH</sequence>
<feature type="chain" id="PRO_5046454002" evidence="2">
    <location>
        <begin position="21"/>
        <end position="72"/>
    </location>
</feature>
<dbReference type="RefSeq" id="WP_282002325.1">
    <property type="nucleotide sequence ID" value="NZ_AP027151.1"/>
</dbReference>
<keyword evidence="1" id="KW-0812">Transmembrane</keyword>
<keyword evidence="1" id="KW-0472">Membrane</keyword>
<evidence type="ECO:0000313" key="3">
    <source>
        <dbReference type="EMBL" id="BDV42092.1"/>
    </source>
</evidence>
<feature type="transmembrane region" description="Helical" evidence="1">
    <location>
        <begin position="30"/>
        <end position="56"/>
    </location>
</feature>
<feature type="signal peptide" evidence="2">
    <location>
        <begin position="1"/>
        <end position="20"/>
    </location>
</feature>
<proteinExistence type="predicted"/>
<gene>
    <name evidence="3" type="ORF">GURASL_10150</name>
</gene>
<evidence type="ECO:0000313" key="4">
    <source>
        <dbReference type="Proteomes" id="UP001317705"/>
    </source>
</evidence>
<dbReference type="EMBL" id="AP027151">
    <property type="protein sequence ID" value="BDV42092.1"/>
    <property type="molecule type" value="Genomic_DNA"/>
</dbReference>
<keyword evidence="1" id="KW-1133">Transmembrane helix</keyword>
<keyword evidence="4" id="KW-1185">Reference proteome</keyword>
<reference evidence="3 4" key="1">
    <citation type="submission" date="2022-12" db="EMBL/GenBank/DDBJ databases">
        <title>Polyphasic characterization of Geotalea uranireducens NIT-SL11 newly isolated from a complex of sewage sludge and microbially reduced graphene oxide.</title>
        <authorList>
            <person name="Xie L."/>
            <person name="Yoshida N."/>
            <person name="Meng L."/>
        </authorList>
    </citation>
    <scope>NUCLEOTIDE SEQUENCE [LARGE SCALE GENOMIC DNA]</scope>
    <source>
        <strain evidence="3 4">NIT-SL11</strain>
    </source>
</reference>